<proteinExistence type="predicted"/>
<name>A0A8T2U3Z1_CERRI</name>
<keyword evidence="2" id="KW-1185">Reference proteome</keyword>
<sequence length="37" mass="4113">MASGDLTLHGGYYDFVSNAFESWTLDLSCLNDVDKVQ</sequence>
<accession>A0A8T2U3Z1</accession>
<gene>
    <name evidence="1" type="ORF">KP509_08G018200</name>
</gene>
<reference evidence="1" key="1">
    <citation type="submission" date="2021-08" db="EMBL/GenBank/DDBJ databases">
        <title>WGS assembly of Ceratopteris richardii.</title>
        <authorList>
            <person name="Marchant D.B."/>
            <person name="Chen G."/>
            <person name="Jenkins J."/>
            <person name="Shu S."/>
            <person name="Leebens-Mack J."/>
            <person name="Grimwood J."/>
            <person name="Schmutz J."/>
            <person name="Soltis P."/>
            <person name="Soltis D."/>
            <person name="Chen Z.-H."/>
        </authorList>
    </citation>
    <scope>NUCLEOTIDE SEQUENCE</scope>
    <source>
        <strain evidence="1">Whitten #5841</strain>
        <tissue evidence="1">Leaf</tissue>
    </source>
</reference>
<comment type="caution">
    <text evidence="1">The sequence shown here is derived from an EMBL/GenBank/DDBJ whole genome shotgun (WGS) entry which is preliminary data.</text>
</comment>
<dbReference type="OrthoDB" id="10248475at2759"/>
<dbReference type="Proteomes" id="UP000825935">
    <property type="component" value="Chromosome 8"/>
</dbReference>
<dbReference type="OMA" id="HGWIFDI"/>
<protein>
    <recommendedName>
        <fullName evidence="3">Carbonic anhydrase</fullName>
    </recommendedName>
</protein>
<evidence type="ECO:0000313" key="1">
    <source>
        <dbReference type="EMBL" id="KAH7430871.1"/>
    </source>
</evidence>
<evidence type="ECO:0008006" key="3">
    <source>
        <dbReference type="Google" id="ProtNLM"/>
    </source>
</evidence>
<evidence type="ECO:0000313" key="2">
    <source>
        <dbReference type="Proteomes" id="UP000825935"/>
    </source>
</evidence>
<dbReference type="AlphaFoldDB" id="A0A8T2U3Z1"/>
<organism evidence="1 2">
    <name type="scientific">Ceratopteris richardii</name>
    <name type="common">Triangle waterfern</name>
    <dbReference type="NCBI Taxonomy" id="49495"/>
    <lineage>
        <taxon>Eukaryota</taxon>
        <taxon>Viridiplantae</taxon>
        <taxon>Streptophyta</taxon>
        <taxon>Embryophyta</taxon>
        <taxon>Tracheophyta</taxon>
        <taxon>Polypodiopsida</taxon>
        <taxon>Polypodiidae</taxon>
        <taxon>Polypodiales</taxon>
        <taxon>Pteridineae</taxon>
        <taxon>Pteridaceae</taxon>
        <taxon>Parkerioideae</taxon>
        <taxon>Ceratopteris</taxon>
    </lineage>
</organism>
<dbReference type="EMBL" id="CM035413">
    <property type="protein sequence ID" value="KAH7430871.1"/>
    <property type="molecule type" value="Genomic_DNA"/>
</dbReference>